<evidence type="ECO:0000256" key="1">
    <source>
        <dbReference type="ARBA" id="ARBA00000083"/>
    </source>
</evidence>
<evidence type="ECO:0000256" key="10">
    <source>
        <dbReference type="RuleBase" id="RU366046"/>
    </source>
</evidence>
<evidence type="ECO:0000313" key="12">
    <source>
        <dbReference type="EMBL" id="MBC9206164.1"/>
    </source>
</evidence>
<comment type="subunit">
    <text evidence="10">Homodimer.</text>
</comment>
<accession>A0ABR7RHX6</accession>
<organism evidence="12 13">
    <name type="scientific">Teichococcus aerophilus</name>
    <dbReference type="NCBI Taxonomy" id="1224513"/>
    <lineage>
        <taxon>Bacteria</taxon>
        <taxon>Pseudomonadati</taxon>
        <taxon>Pseudomonadota</taxon>
        <taxon>Alphaproteobacteria</taxon>
        <taxon>Acetobacterales</taxon>
        <taxon>Roseomonadaceae</taxon>
        <taxon>Roseomonas</taxon>
    </lineage>
</organism>
<reference evidence="12 13" key="1">
    <citation type="journal article" date="2013" name="Int. J. Syst. Evol. Microbiol.">
        <title>Roseomonas aerophila sp. nov., isolated from air.</title>
        <authorList>
            <person name="Kim S.J."/>
            <person name="Weon H.Y."/>
            <person name="Ahn J.H."/>
            <person name="Hong S.B."/>
            <person name="Seok S.J."/>
            <person name="Whang K.S."/>
            <person name="Kwon S.W."/>
        </authorList>
    </citation>
    <scope>NUCLEOTIDE SEQUENCE [LARGE SCALE GENOMIC DNA]</scope>
    <source>
        <strain evidence="12 13">NBRC 108923</strain>
    </source>
</reference>
<protein>
    <recommendedName>
        <fullName evidence="6 10">UDP-glucose 4-epimerase</fullName>
        <ecNumber evidence="5 10">5.1.3.2</ecNumber>
    </recommendedName>
</protein>
<dbReference type="SUPFAM" id="SSF51735">
    <property type="entry name" value="NAD(P)-binding Rossmann-fold domains"/>
    <property type="match status" value="1"/>
</dbReference>
<keyword evidence="7 10" id="KW-0520">NAD</keyword>
<dbReference type="Gene3D" id="3.90.25.10">
    <property type="entry name" value="UDP-galactose 4-epimerase, domain 1"/>
    <property type="match status" value="1"/>
</dbReference>
<evidence type="ECO:0000256" key="9">
    <source>
        <dbReference type="ARBA" id="ARBA00023277"/>
    </source>
</evidence>
<sequence>MARFLVTGGAGYVGSHVVLALRERGDDVVVLDDLRQGHRQAVAAGAELVVADVGDRKNLTEIFANWKFDGVLHFAALSLVGESMREPLRYMAENLSNTLWLAEAAVKAGCDRFVLSSTAALFGLPEIIPIEEDAGFAPVSAYGESKLMAERGLEWADRVHGLRSACLRYFNAAGADPQGRLGEDHTPETHLIPLAIDAALGIRPPLTVFGTDYDTPDGTAIRDYVHVTDLADAHLRALDVLKQGRSVRYNVGNGNGYSVLDVIRMVGEVSGRPVPYAEGPRRAGDPAVLVAANARLRRDTGWSPRYGSLEQVVRTAWTWRQKHPHGFDGVAATMSATPVAESAMASP</sequence>
<dbReference type="GO" id="GO:0003978">
    <property type="term" value="F:UDP-glucose 4-epimerase activity"/>
    <property type="evidence" value="ECO:0007669"/>
    <property type="project" value="UniProtKB-EC"/>
</dbReference>
<keyword evidence="13" id="KW-1185">Reference proteome</keyword>
<evidence type="ECO:0000256" key="2">
    <source>
        <dbReference type="ARBA" id="ARBA00001911"/>
    </source>
</evidence>
<dbReference type="Gene3D" id="3.40.50.720">
    <property type="entry name" value="NAD(P)-binding Rossmann-like Domain"/>
    <property type="match status" value="1"/>
</dbReference>
<dbReference type="Proteomes" id="UP000626026">
    <property type="component" value="Unassembled WGS sequence"/>
</dbReference>
<dbReference type="EC" id="5.1.3.2" evidence="5 10"/>
<evidence type="ECO:0000256" key="8">
    <source>
        <dbReference type="ARBA" id="ARBA00023235"/>
    </source>
</evidence>
<evidence type="ECO:0000256" key="7">
    <source>
        <dbReference type="ARBA" id="ARBA00023027"/>
    </source>
</evidence>
<evidence type="ECO:0000259" key="11">
    <source>
        <dbReference type="Pfam" id="PF01370"/>
    </source>
</evidence>
<evidence type="ECO:0000256" key="5">
    <source>
        <dbReference type="ARBA" id="ARBA00013189"/>
    </source>
</evidence>
<dbReference type="PANTHER" id="PTHR43725:SF53">
    <property type="entry name" value="UDP-ARABINOSE 4-EPIMERASE 1"/>
    <property type="match status" value="1"/>
</dbReference>
<dbReference type="CDD" id="cd05247">
    <property type="entry name" value="UDP_G4E_1_SDR_e"/>
    <property type="match status" value="1"/>
</dbReference>
<dbReference type="RefSeq" id="WP_187783341.1">
    <property type="nucleotide sequence ID" value="NZ_JACTVA010000005.1"/>
</dbReference>
<comment type="caution">
    <text evidence="12">The sequence shown here is derived from an EMBL/GenBank/DDBJ whole genome shotgun (WGS) entry which is preliminary data.</text>
</comment>
<gene>
    <name evidence="12" type="primary">galE</name>
    <name evidence="12" type="ORF">IBL26_04895</name>
</gene>
<comment type="catalytic activity">
    <reaction evidence="1 10">
        <text>UDP-alpha-D-glucose = UDP-alpha-D-galactose</text>
        <dbReference type="Rhea" id="RHEA:22168"/>
        <dbReference type="ChEBI" id="CHEBI:58885"/>
        <dbReference type="ChEBI" id="CHEBI:66914"/>
        <dbReference type="EC" id="5.1.3.2"/>
    </reaction>
</comment>
<comment type="pathway">
    <text evidence="3 10">Carbohydrate metabolism; galactose metabolism.</text>
</comment>
<dbReference type="PANTHER" id="PTHR43725">
    <property type="entry name" value="UDP-GLUCOSE 4-EPIMERASE"/>
    <property type="match status" value="1"/>
</dbReference>
<dbReference type="InterPro" id="IPR036291">
    <property type="entry name" value="NAD(P)-bd_dom_sf"/>
</dbReference>
<dbReference type="InterPro" id="IPR001509">
    <property type="entry name" value="Epimerase_deHydtase"/>
</dbReference>
<dbReference type="InterPro" id="IPR005886">
    <property type="entry name" value="UDP_G4E"/>
</dbReference>
<comment type="similarity">
    <text evidence="4 10">Belongs to the NAD(P)-dependent epimerase/dehydratase family.</text>
</comment>
<keyword evidence="8 10" id="KW-0413">Isomerase</keyword>
<name>A0ABR7RHX6_9PROT</name>
<dbReference type="NCBIfam" id="TIGR01179">
    <property type="entry name" value="galE"/>
    <property type="match status" value="1"/>
</dbReference>
<evidence type="ECO:0000313" key="13">
    <source>
        <dbReference type="Proteomes" id="UP000626026"/>
    </source>
</evidence>
<dbReference type="EMBL" id="JACTVA010000005">
    <property type="protein sequence ID" value="MBC9206164.1"/>
    <property type="molecule type" value="Genomic_DNA"/>
</dbReference>
<evidence type="ECO:0000256" key="4">
    <source>
        <dbReference type="ARBA" id="ARBA00007637"/>
    </source>
</evidence>
<dbReference type="Pfam" id="PF01370">
    <property type="entry name" value="Epimerase"/>
    <property type="match status" value="1"/>
</dbReference>
<evidence type="ECO:0000256" key="6">
    <source>
        <dbReference type="ARBA" id="ARBA00018569"/>
    </source>
</evidence>
<proteinExistence type="inferred from homology"/>
<comment type="cofactor">
    <cofactor evidence="2 10">
        <name>NAD(+)</name>
        <dbReference type="ChEBI" id="CHEBI:57540"/>
    </cofactor>
</comment>
<feature type="domain" description="NAD-dependent epimerase/dehydratase" evidence="11">
    <location>
        <begin position="5"/>
        <end position="252"/>
    </location>
</feature>
<keyword evidence="9 10" id="KW-0119">Carbohydrate metabolism</keyword>
<evidence type="ECO:0000256" key="3">
    <source>
        <dbReference type="ARBA" id="ARBA00004947"/>
    </source>
</evidence>